<feature type="region of interest" description="Disordered" evidence="1">
    <location>
        <begin position="89"/>
        <end position="113"/>
    </location>
</feature>
<dbReference type="PANTHER" id="PTHR34835:SF50">
    <property type="entry name" value="AMINOTRANSFERASE-LIKE PLANT MOBILE DOMAIN-CONTAINING PROTEIN"/>
    <property type="match status" value="1"/>
</dbReference>
<feature type="region of interest" description="Disordered" evidence="1">
    <location>
        <begin position="591"/>
        <end position="619"/>
    </location>
</feature>
<organism evidence="2 3">
    <name type="scientific">Lolium multiflorum</name>
    <name type="common">Italian ryegrass</name>
    <name type="synonym">Lolium perenne subsp. multiflorum</name>
    <dbReference type="NCBI Taxonomy" id="4521"/>
    <lineage>
        <taxon>Eukaryota</taxon>
        <taxon>Viridiplantae</taxon>
        <taxon>Streptophyta</taxon>
        <taxon>Embryophyta</taxon>
        <taxon>Tracheophyta</taxon>
        <taxon>Spermatophyta</taxon>
        <taxon>Magnoliopsida</taxon>
        <taxon>Liliopsida</taxon>
        <taxon>Poales</taxon>
        <taxon>Poaceae</taxon>
        <taxon>BOP clade</taxon>
        <taxon>Pooideae</taxon>
        <taxon>Poodae</taxon>
        <taxon>Poeae</taxon>
        <taxon>Poeae Chloroplast Group 2 (Poeae type)</taxon>
        <taxon>Loliodinae</taxon>
        <taxon>Loliinae</taxon>
        <taxon>Lolium</taxon>
    </lineage>
</organism>
<protein>
    <submittedName>
        <fullName evidence="2">Uncharacterized protein</fullName>
    </submittedName>
</protein>
<proteinExistence type="predicted"/>
<evidence type="ECO:0000313" key="3">
    <source>
        <dbReference type="Proteomes" id="UP001231189"/>
    </source>
</evidence>
<name>A0AAD8THQ8_LOLMU</name>
<dbReference type="AlphaFoldDB" id="A0AAD8THQ8"/>
<reference evidence="2" key="1">
    <citation type="submission" date="2023-07" db="EMBL/GenBank/DDBJ databases">
        <title>A chromosome-level genome assembly of Lolium multiflorum.</title>
        <authorList>
            <person name="Chen Y."/>
            <person name="Copetti D."/>
            <person name="Kolliker R."/>
            <person name="Studer B."/>
        </authorList>
    </citation>
    <scope>NUCLEOTIDE SEQUENCE</scope>
    <source>
        <strain evidence="2">02402/16</strain>
        <tissue evidence="2">Leaf</tissue>
    </source>
</reference>
<dbReference type="PANTHER" id="PTHR34835">
    <property type="entry name" value="OS07G0283600 PROTEIN-RELATED"/>
    <property type="match status" value="1"/>
</dbReference>
<evidence type="ECO:0000256" key="1">
    <source>
        <dbReference type="SAM" id="MobiDB-lite"/>
    </source>
</evidence>
<feature type="compositionally biased region" description="Basic and acidic residues" evidence="1">
    <location>
        <begin position="702"/>
        <end position="714"/>
    </location>
</feature>
<sequence length="811" mass="88563">MEGSSSTARASAATLVKNTGVAEADVVPGGGSRRGAAASGGMVAAAVDQEEQGFGGGSVPDLNVVPADDTVLGETSSVLKRKFEEFDDSEDSGHSYISSEVESGDAVSYNSDASSDNEVSKYNVLSYEKKVEEKIWAEGISAYMKNDGTYYCKFHPSRQVPRDGLREGLVRHAKTVHPKDLRDKANHAALTKVLEYYDRANPRAAAAATATARAVALSILLASSVSKASAQRLSSPPPPPSARFMLDVFDPATSTFEIGENNGAVSLGFVDVECLLGLVNEGFSAGEILTEEGEDVKHRIPPQFLSKSTGNIVIDELIDDIIKSKLADDDFLRRVVLVLIGTVLAPMATKIVPPKFYALVEDVERMSKINWNAFTLRVLLDSIRLYLYWEKCQPLEGDCAFNPKLSMRPLMRNWNEAAATRRDNFDYENGRGRGNVKIDENITEEYRLMEPVVPDPVAAPQNNAKPASAVPRKKQAPKPIDNGQTEILINRLTGYLDAQVQKMLATIPALCAQRTLEMFNKEGVTYKPAAAAVSGNMEDQEDVNSFRNGPRDKKEFMYKEESDSAGGGDSIRIIDMNLADEVDKLDKKFKEPAKNGTAKNANDAMRTPAKASGLNGTPAEKPFGDVGSTPDNPFIIENADPLTSDSEIDLDAVTISKFMSKSKEDELAGKRKRTIPKKFQSPYALDRRTKRQVRGSSSKALNFDDKSGADKNAKPDASSDLSPELVDAAIVFLELASRSEQHKKKNVYRSVRGDEVNAERLRVVLDEKWLSDDVRWHALATARTWLEDLRDDARCQGPLSGLGSLPALRVA</sequence>
<dbReference type="Proteomes" id="UP001231189">
    <property type="component" value="Unassembled WGS sequence"/>
</dbReference>
<feature type="region of interest" description="Disordered" evidence="1">
    <location>
        <begin position="455"/>
        <end position="479"/>
    </location>
</feature>
<dbReference type="EMBL" id="JAUUTY010000002">
    <property type="protein sequence ID" value="KAK1682855.1"/>
    <property type="molecule type" value="Genomic_DNA"/>
</dbReference>
<feature type="region of interest" description="Disordered" evidence="1">
    <location>
        <begin position="663"/>
        <end position="720"/>
    </location>
</feature>
<keyword evidence="3" id="KW-1185">Reference proteome</keyword>
<comment type="caution">
    <text evidence="2">The sequence shown here is derived from an EMBL/GenBank/DDBJ whole genome shotgun (WGS) entry which is preliminary data.</text>
</comment>
<gene>
    <name evidence="2" type="ORF">QYE76_043703</name>
</gene>
<evidence type="ECO:0000313" key="2">
    <source>
        <dbReference type="EMBL" id="KAK1682855.1"/>
    </source>
</evidence>
<accession>A0AAD8THQ8</accession>